<dbReference type="InterPro" id="IPR050768">
    <property type="entry name" value="UPF0353/GerABKA_families"/>
</dbReference>
<evidence type="ECO:0000256" key="3">
    <source>
        <dbReference type="ARBA" id="ARBA00022989"/>
    </source>
</evidence>
<dbReference type="InterPro" id="IPR002035">
    <property type="entry name" value="VWF_A"/>
</dbReference>
<dbReference type="Proteomes" id="UP000008895">
    <property type="component" value="Chromosome"/>
</dbReference>
<evidence type="ECO:0000256" key="4">
    <source>
        <dbReference type="ARBA" id="ARBA00023136"/>
    </source>
</evidence>
<keyword evidence="1" id="KW-1003">Cell membrane</keyword>
<dbReference type="eggNOG" id="COG2304">
    <property type="taxonomic scope" value="Bacteria"/>
</dbReference>
<keyword evidence="2 5" id="KW-0812">Transmembrane</keyword>
<dbReference type="HOGENOM" id="CLU_024570_1_0_10"/>
<evidence type="ECO:0000256" key="5">
    <source>
        <dbReference type="SAM" id="Phobius"/>
    </source>
</evidence>
<dbReference type="SMART" id="SM00327">
    <property type="entry name" value="VWA"/>
    <property type="match status" value="1"/>
</dbReference>
<keyword evidence="8" id="KW-1185">Reference proteome</keyword>
<evidence type="ECO:0000256" key="2">
    <source>
        <dbReference type="ARBA" id="ARBA00022692"/>
    </source>
</evidence>
<organism evidence="7 8">
    <name type="scientific">Capnocytophaga canimorsus (strain 5)</name>
    <dbReference type="NCBI Taxonomy" id="860228"/>
    <lineage>
        <taxon>Bacteria</taxon>
        <taxon>Pseudomonadati</taxon>
        <taxon>Bacteroidota</taxon>
        <taxon>Flavobacteriia</taxon>
        <taxon>Flavobacteriales</taxon>
        <taxon>Flavobacteriaceae</taxon>
        <taxon>Capnocytophaga</taxon>
    </lineage>
</organism>
<feature type="domain" description="VWFA" evidence="6">
    <location>
        <begin position="10"/>
        <end position="211"/>
    </location>
</feature>
<dbReference type="Gene3D" id="3.40.50.410">
    <property type="entry name" value="von Willebrand factor, type A domain"/>
    <property type="match status" value="1"/>
</dbReference>
<dbReference type="STRING" id="860228.Ccan_11970"/>
<feature type="transmembrane region" description="Helical" evidence="5">
    <location>
        <begin position="228"/>
        <end position="246"/>
    </location>
</feature>
<dbReference type="PANTHER" id="PTHR22550">
    <property type="entry name" value="SPORE GERMINATION PROTEIN"/>
    <property type="match status" value="1"/>
</dbReference>
<evidence type="ECO:0000313" key="8">
    <source>
        <dbReference type="Proteomes" id="UP000008895"/>
    </source>
</evidence>
<reference evidence="7 8" key="1">
    <citation type="journal article" date="2011" name="J. Bacteriol.">
        <title>Complete genome sequence of the dog commensal and human pathogen Capnocytophaga canimorsus strain 5.</title>
        <authorList>
            <person name="Manfredi P."/>
            <person name="Pagni M."/>
            <person name="Cornelis G.R."/>
        </authorList>
    </citation>
    <scope>NUCLEOTIDE SEQUENCE [LARGE SCALE GENOMIC DNA]</scope>
    <source>
        <strain evidence="8">5</strain>
    </source>
</reference>
<dbReference type="PANTHER" id="PTHR22550:SF5">
    <property type="entry name" value="LEUCINE ZIPPER PROTEIN 4"/>
    <property type="match status" value="1"/>
</dbReference>
<dbReference type="InterPro" id="IPR036465">
    <property type="entry name" value="vWFA_dom_sf"/>
</dbReference>
<dbReference type="PROSITE" id="PS50234">
    <property type="entry name" value="VWFA"/>
    <property type="match status" value="1"/>
</dbReference>
<evidence type="ECO:0000259" key="6">
    <source>
        <dbReference type="PROSITE" id="PS50234"/>
    </source>
</evidence>
<proteinExistence type="predicted"/>
<dbReference type="KEGG" id="ccm:Ccan_11970"/>
<dbReference type="PRINTS" id="PR00453">
    <property type="entry name" value="VWFADOMAIN"/>
</dbReference>
<sequence length="264" mass="29098">METVKREGVDVVFAIDVSKSMLAQDVSPNRLEKAKRLVSETLNQLKGDRVGIVAYAASAYPQLPLTTDYSAARMFLQSLNTDMLSSQGTAIQEAIQMASSYFSDANPTARILILISDGEDHEMGASEIAYEAANQGIRIYSIGVGTEKGSTIPIDNGGNISYKRDKNGEVVITKLNSGLLSEIARNANGSYIDGDNTSKAVEEIVSLLDGIEKSEFETQQYVDYADQFQWFLFAVIVILLIDLLIFERKTAWVKKINLFNEKSE</sequence>
<dbReference type="EMBL" id="CP002113">
    <property type="protein sequence ID" value="AEK23313.1"/>
    <property type="molecule type" value="Genomic_DNA"/>
</dbReference>
<accession>F9YPB9</accession>
<protein>
    <recommendedName>
        <fullName evidence="6">VWFA domain-containing protein</fullName>
    </recommendedName>
</protein>
<dbReference type="SUPFAM" id="SSF53300">
    <property type="entry name" value="vWA-like"/>
    <property type="match status" value="1"/>
</dbReference>
<keyword evidence="4 5" id="KW-0472">Membrane</keyword>
<dbReference type="Pfam" id="PF13519">
    <property type="entry name" value="VWA_2"/>
    <property type="match status" value="1"/>
</dbReference>
<gene>
    <name evidence="7" type="ordered locus">Ccan_11970</name>
</gene>
<dbReference type="AlphaFoldDB" id="F9YPB9"/>
<evidence type="ECO:0000256" key="1">
    <source>
        <dbReference type="ARBA" id="ARBA00022475"/>
    </source>
</evidence>
<evidence type="ECO:0000313" key="7">
    <source>
        <dbReference type="EMBL" id="AEK23313.1"/>
    </source>
</evidence>
<keyword evidence="3 5" id="KW-1133">Transmembrane helix</keyword>
<name>F9YPB9_CAPCC</name>